<feature type="compositionally biased region" description="Basic and acidic residues" evidence="1">
    <location>
        <begin position="88"/>
        <end position="102"/>
    </location>
</feature>
<protein>
    <submittedName>
        <fullName evidence="2">Uncharacterized protein</fullName>
    </submittedName>
</protein>
<dbReference type="AlphaFoldDB" id="A0A7S2SI33"/>
<sequence>MREPGSRLYPQSIRRTAAPAAWTSAASSSPSAGHGPALVPTRGSFQVNSPAWPRRDAGTGPKRPGAATSWNEAVRQGPTARQATSRPEVARVDGPARPELNREGPSSRGVARRRKPAAVMSSPDVKPAKSSSGKKHAAAAVARGVAAKAPSILDAPAVPSSEPASLVSLGRARSNGHSTLAPSVPNAAGMDVKAPPTGVDVVGASAPDAAVVSRERQVPSLAPKGVGITPERRSLNPATRTRGAEASRREAAEHDHLEKQRAAAAAVAGHSVSPGVSTRDVTSHGSGRVGHRRAPSEGRPQNVKSMSRSPGEPMEDDQDSRCGGSGSIPTVLPTDEADAINSLFAGDMSEPFGSFFDELPPPPQSNTSTEFHGSRMTRWFNRGGELEQVVPSDEAAAGARTGGSVPIQAEEDLMKQLGFVGPGNLTKHGAATSTGGVDDGRDRRRPDSGPPGAPFRFVPAPRVASSKTTDLPDNRSPGASRPTVLDTHGNTGKQFVSDGLVPVTVLRKGGVQHHRP</sequence>
<evidence type="ECO:0000256" key="1">
    <source>
        <dbReference type="SAM" id="MobiDB-lite"/>
    </source>
</evidence>
<name>A0A7S2SI33_9STRA</name>
<evidence type="ECO:0000313" key="2">
    <source>
        <dbReference type="EMBL" id="CAD9700743.1"/>
    </source>
</evidence>
<feature type="compositionally biased region" description="Low complexity" evidence="1">
    <location>
        <begin position="16"/>
        <end position="32"/>
    </location>
</feature>
<gene>
    <name evidence="2" type="ORF">RMAR1173_LOCUS15089</name>
</gene>
<feature type="region of interest" description="Disordered" evidence="1">
    <location>
        <begin position="211"/>
        <end position="333"/>
    </location>
</feature>
<feature type="region of interest" description="Disordered" evidence="1">
    <location>
        <begin position="1"/>
        <end position="137"/>
    </location>
</feature>
<feature type="compositionally biased region" description="Basic and acidic residues" evidence="1">
    <location>
        <begin position="242"/>
        <end position="261"/>
    </location>
</feature>
<proteinExistence type="predicted"/>
<reference evidence="2" key="1">
    <citation type="submission" date="2021-01" db="EMBL/GenBank/DDBJ databases">
        <authorList>
            <person name="Corre E."/>
            <person name="Pelletier E."/>
            <person name="Niang G."/>
            <person name="Scheremetjew M."/>
            <person name="Finn R."/>
            <person name="Kale V."/>
            <person name="Holt S."/>
            <person name="Cochrane G."/>
            <person name="Meng A."/>
            <person name="Brown T."/>
            <person name="Cohen L."/>
        </authorList>
    </citation>
    <scope>NUCLEOTIDE SEQUENCE</scope>
    <source>
        <strain evidence="2">CCMP1243</strain>
    </source>
</reference>
<feature type="compositionally biased region" description="Basic and acidic residues" evidence="1">
    <location>
        <begin position="438"/>
        <end position="447"/>
    </location>
</feature>
<organism evidence="2">
    <name type="scientific">Rhizochromulina marina</name>
    <dbReference type="NCBI Taxonomy" id="1034831"/>
    <lineage>
        <taxon>Eukaryota</taxon>
        <taxon>Sar</taxon>
        <taxon>Stramenopiles</taxon>
        <taxon>Ochrophyta</taxon>
        <taxon>Dictyochophyceae</taxon>
        <taxon>Rhizochromulinales</taxon>
        <taxon>Rhizochromulina</taxon>
    </lineage>
</organism>
<feature type="compositionally biased region" description="Polar residues" evidence="1">
    <location>
        <begin position="274"/>
        <end position="285"/>
    </location>
</feature>
<feature type="region of interest" description="Disordered" evidence="1">
    <location>
        <begin position="419"/>
        <end position="495"/>
    </location>
</feature>
<accession>A0A7S2SI33</accession>
<dbReference type="EMBL" id="HBHJ01022897">
    <property type="protein sequence ID" value="CAD9700743.1"/>
    <property type="molecule type" value="Transcribed_RNA"/>
</dbReference>